<name>A0ABN1RQF6_9ACTN</name>
<protein>
    <recommendedName>
        <fullName evidence="3">Transposase</fullName>
    </recommendedName>
</protein>
<dbReference type="EMBL" id="BAAAID010000142">
    <property type="protein sequence ID" value="GAA0961658.1"/>
    <property type="molecule type" value="Genomic_DNA"/>
</dbReference>
<proteinExistence type="predicted"/>
<reference evidence="1 2" key="1">
    <citation type="journal article" date="2019" name="Int. J. Syst. Evol. Microbiol.">
        <title>The Global Catalogue of Microorganisms (GCM) 10K type strain sequencing project: providing services to taxonomists for standard genome sequencing and annotation.</title>
        <authorList>
            <consortium name="The Broad Institute Genomics Platform"/>
            <consortium name="The Broad Institute Genome Sequencing Center for Infectious Disease"/>
            <person name="Wu L."/>
            <person name="Ma J."/>
        </authorList>
    </citation>
    <scope>NUCLEOTIDE SEQUENCE [LARGE SCALE GENOMIC DNA]</scope>
    <source>
        <strain evidence="1 2">JCM 11444</strain>
    </source>
</reference>
<accession>A0ABN1RQF6</accession>
<keyword evidence="2" id="KW-1185">Reference proteome</keyword>
<gene>
    <name evidence="1" type="ORF">GCM10009575_096050</name>
</gene>
<evidence type="ECO:0008006" key="3">
    <source>
        <dbReference type="Google" id="ProtNLM"/>
    </source>
</evidence>
<organism evidence="1 2">
    <name type="scientific">Streptomyces rhizosphaericus</name>
    <dbReference type="NCBI Taxonomy" id="114699"/>
    <lineage>
        <taxon>Bacteria</taxon>
        <taxon>Bacillati</taxon>
        <taxon>Actinomycetota</taxon>
        <taxon>Actinomycetes</taxon>
        <taxon>Kitasatosporales</taxon>
        <taxon>Streptomycetaceae</taxon>
        <taxon>Streptomyces</taxon>
        <taxon>Streptomyces violaceusniger group</taxon>
    </lineage>
</organism>
<dbReference type="Pfam" id="PF13384">
    <property type="entry name" value="HTH_23"/>
    <property type="match status" value="1"/>
</dbReference>
<dbReference type="Proteomes" id="UP001500418">
    <property type="component" value="Unassembled WGS sequence"/>
</dbReference>
<evidence type="ECO:0000313" key="1">
    <source>
        <dbReference type="EMBL" id="GAA0961658.1"/>
    </source>
</evidence>
<comment type="caution">
    <text evidence="1">The sequence shown here is derived from an EMBL/GenBank/DDBJ whole genome shotgun (WGS) entry which is preliminary data.</text>
</comment>
<evidence type="ECO:0000313" key="2">
    <source>
        <dbReference type="Proteomes" id="UP001500418"/>
    </source>
</evidence>
<sequence>MLPRALVVRRLLERQQAGELSTRHVRAVAETVGVSERTVWRWLEQAKASGRVEEPVRQGYAVSDEVWELLGEAGGNVSELRRRLVAAGGEVPVPSMSTLCRVIRRDRRAGRALMVEREPEVAGSRRPDPLSELGLSVVVEKGVGGQVFLREQKHLAQVPVLVPDA</sequence>